<reference evidence="1 2" key="2">
    <citation type="submission" date="2023-06" db="EMBL/GenBank/DDBJ databases">
        <title>Identification and characterization of horizontal gene transfer across gut microbiota members of farm animals based on homology search.</title>
        <authorList>
            <person name="Schwarzerova J."/>
            <person name="Nykrynova M."/>
            <person name="Jureckova K."/>
            <person name="Cejkova D."/>
            <person name="Rychlik I."/>
        </authorList>
    </citation>
    <scope>NUCLEOTIDE SEQUENCE [LARGE SCALE GENOMIC DNA]</scope>
    <source>
        <strain evidence="1 2">153_Feed</strain>
    </source>
</reference>
<name>A0ABT7V3U4_9ACTN</name>
<proteinExistence type="predicted"/>
<evidence type="ECO:0000313" key="2">
    <source>
        <dbReference type="Proteomes" id="UP001529256"/>
    </source>
</evidence>
<dbReference type="Proteomes" id="UP001529256">
    <property type="component" value="Unassembled WGS sequence"/>
</dbReference>
<dbReference type="RefSeq" id="WP_289511353.1">
    <property type="nucleotide sequence ID" value="NZ_JAUDEA010000008.1"/>
</dbReference>
<reference evidence="1 2" key="3">
    <citation type="submission" date="2023-06" db="EMBL/GenBank/DDBJ databases">
        <authorList>
            <person name="Zeman M."/>
            <person name="Kubasova T."/>
            <person name="Jahodarova E."/>
            <person name="Nykrynova M."/>
            <person name="Rychlik I."/>
        </authorList>
    </citation>
    <scope>NUCLEOTIDE SEQUENCE [LARGE SCALE GENOMIC DNA]</scope>
    <source>
        <strain evidence="1 2">153_Feed</strain>
    </source>
</reference>
<evidence type="ECO:0000313" key="1">
    <source>
        <dbReference type="EMBL" id="MDM8271265.1"/>
    </source>
</evidence>
<dbReference type="Pfam" id="PF12669">
    <property type="entry name" value="FeoB_associated"/>
    <property type="match status" value="1"/>
</dbReference>
<sequence length="66" mass="6857">MSTTDFLVIAVIAVLLVLAVRSIVRSQANGCSDCGSRGSCSAHVTGAPCPAAKDMLSHVEDRLNKL</sequence>
<reference evidence="2" key="1">
    <citation type="submission" date="2023-06" db="EMBL/GenBank/DDBJ databases">
        <title>Identification and characterization of horizontal gene transfer across gut microbiota members of farm animals based on homology search.</title>
        <authorList>
            <person name="Zeman M."/>
            <person name="Kubasova T."/>
            <person name="Jahodarova E."/>
            <person name="Nykrynova M."/>
            <person name="Rychlik I."/>
        </authorList>
    </citation>
    <scope>NUCLEOTIDE SEQUENCE [LARGE SCALE GENOMIC DNA]</scope>
    <source>
        <strain evidence="2">153_Feed</strain>
    </source>
</reference>
<comment type="caution">
    <text evidence="1">The sequence shown here is derived from an EMBL/GenBank/DDBJ whole genome shotgun (WGS) entry which is preliminary data.</text>
</comment>
<organism evidence="1 2">
    <name type="scientific">Thermophilibacter provencensis</name>
    <dbReference type="NCBI Taxonomy" id="1852386"/>
    <lineage>
        <taxon>Bacteria</taxon>
        <taxon>Bacillati</taxon>
        <taxon>Actinomycetota</taxon>
        <taxon>Coriobacteriia</taxon>
        <taxon>Coriobacteriales</taxon>
        <taxon>Atopobiaceae</taxon>
        <taxon>Thermophilibacter</taxon>
    </lineage>
</organism>
<protein>
    <submittedName>
        <fullName evidence="1">FeoB-associated Cys-rich membrane protein</fullName>
    </submittedName>
</protein>
<gene>
    <name evidence="1" type="ORF">QUW25_06230</name>
</gene>
<accession>A0ABT7V3U4</accession>
<keyword evidence="2" id="KW-1185">Reference proteome</keyword>
<dbReference type="EMBL" id="JAUDEA010000008">
    <property type="protein sequence ID" value="MDM8271265.1"/>
    <property type="molecule type" value="Genomic_DNA"/>
</dbReference>